<name>A0AA94EFH5_9GAMM</name>
<evidence type="ECO:0000256" key="8">
    <source>
        <dbReference type="ARBA" id="ARBA00038408"/>
    </source>
</evidence>
<keyword evidence="3" id="KW-0997">Cell inner membrane</keyword>
<evidence type="ECO:0000256" key="7">
    <source>
        <dbReference type="ARBA" id="ARBA00023186"/>
    </source>
</evidence>
<dbReference type="PROSITE" id="PS50198">
    <property type="entry name" value="PPIC_PPIASE_2"/>
    <property type="match status" value="1"/>
</dbReference>
<sequence>MLERIREGSQSFAAKAVLVLIILTFALAGVGSYVTGGADTTVAEVNGAEITQTEYDRAYENERSRLQEQFGDMFDAISSDPGYMKTVRANVMNQLIEQRLLIQYAQDHGMRISAAQVKQEIRDIPAFRTAGQFDNDVYLMALRNAGYTPESFANLMQNDLLRNQLLQALAGSEFALDSEILAILRLQEQTRSGGYLVARNADFIDQVELSEEEITQYYESNSQAFQAPERIKVEYVELSKADLMSDIEIADEEVRAFYDNRIDQYRTEEERRLSHILVEHGTENAEQKAQQALAELRDGADFADVAQTYSDDTFSAEVGGDLEWVERGMMDEDFDQAAFELENVGDVSDVVETSFGYHIIKLTDLRPGSVTPFEEVADEVRQQLVEQQLEDRYFQLQQQLAEVSFEQPDTLAPAAEAIGEQVRTTDLFARNRAPTPLSDDVILNNIFSENLIDERLNSDIIETSDDRSLVVRVLEHEPQHTRELAEVRDQIEQQLRTEKAQQMALEQAQQWQQQWAEGGSELDDQVVWFDSITMNTQEHPRGVVRNVFQMAPNAGDEPAMKAVELSNGDAVVIALTQVTPGNAELDEQADQIRQQLSNRQAQVILQAFIDTLKEDADITRKDI</sequence>
<dbReference type="Pfam" id="PF13616">
    <property type="entry name" value="Rotamase_3"/>
    <property type="match status" value="1"/>
</dbReference>
<dbReference type="Pfam" id="PF13624">
    <property type="entry name" value="SurA_N_3"/>
    <property type="match status" value="1"/>
</dbReference>
<dbReference type="SUPFAM" id="SSF109998">
    <property type="entry name" value="Triger factor/SurA peptide-binding domain-like"/>
    <property type="match status" value="1"/>
</dbReference>
<keyword evidence="11 15" id="KW-0413">Isomerase</keyword>
<dbReference type="Proteomes" id="UP000286680">
    <property type="component" value="Unassembled WGS sequence"/>
</dbReference>
<comment type="subcellular location">
    <subcellularLocation>
        <location evidence="1">Cell inner membrane</location>
        <topology evidence="1">Single-pass type II membrane protein</topology>
        <orientation evidence="1">Periplasmic side</orientation>
    </subcellularLocation>
</comment>
<proteinExistence type="inferred from homology"/>
<dbReference type="RefSeq" id="WP_126819250.1">
    <property type="nucleotide sequence ID" value="NZ_PIPS01000001.1"/>
</dbReference>
<dbReference type="InterPro" id="IPR000297">
    <property type="entry name" value="PPIase_PpiC"/>
</dbReference>
<keyword evidence="5 13" id="KW-1133">Transmembrane helix</keyword>
<keyword evidence="16" id="KW-1185">Reference proteome</keyword>
<feature type="domain" description="PpiC" evidence="14">
    <location>
        <begin position="268"/>
        <end position="364"/>
    </location>
</feature>
<evidence type="ECO:0000256" key="6">
    <source>
        <dbReference type="ARBA" id="ARBA00023136"/>
    </source>
</evidence>
<keyword evidence="11" id="KW-0697">Rotamase</keyword>
<reference evidence="16" key="1">
    <citation type="journal article" date="2018" name="Front. Microbiol.">
        <title>Genome-Based Analysis Reveals the Taxonomy and Diversity of the Family Idiomarinaceae.</title>
        <authorList>
            <person name="Liu Y."/>
            <person name="Lai Q."/>
            <person name="Shao Z."/>
        </authorList>
    </citation>
    <scope>NUCLEOTIDE SEQUENCE [LARGE SCALE GENOMIC DNA]</scope>
    <source>
        <strain evidence="16">SN-14</strain>
    </source>
</reference>
<accession>A0AA94EFH5</accession>
<evidence type="ECO:0000259" key="14">
    <source>
        <dbReference type="PROSITE" id="PS50198"/>
    </source>
</evidence>
<evidence type="ECO:0000256" key="5">
    <source>
        <dbReference type="ARBA" id="ARBA00022989"/>
    </source>
</evidence>
<dbReference type="PANTHER" id="PTHR47529">
    <property type="entry name" value="PEPTIDYL-PROLYL CIS-TRANS ISOMERASE D"/>
    <property type="match status" value="1"/>
</dbReference>
<evidence type="ECO:0000256" key="11">
    <source>
        <dbReference type="PROSITE-ProRule" id="PRU00278"/>
    </source>
</evidence>
<dbReference type="PANTHER" id="PTHR47529:SF1">
    <property type="entry name" value="PERIPLASMIC CHAPERONE PPID"/>
    <property type="match status" value="1"/>
</dbReference>
<dbReference type="Gene3D" id="3.10.50.40">
    <property type="match status" value="1"/>
</dbReference>
<keyword evidence="7" id="KW-0143">Chaperone</keyword>
<feature type="transmembrane region" description="Helical" evidence="13">
    <location>
        <begin position="12"/>
        <end position="34"/>
    </location>
</feature>
<evidence type="ECO:0000256" key="13">
    <source>
        <dbReference type="SAM" id="Phobius"/>
    </source>
</evidence>
<evidence type="ECO:0000256" key="9">
    <source>
        <dbReference type="ARBA" id="ARBA00040743"/>
    </source>
</evidence>
<feature type="coiled-coil region" evidence="12">
    <location>
        <begin position="481"/>
        <end position="508"/>
    </location>
</feature>
<evidence type="ECO:0000256" key="3">
    <source>
        <dbReference type="ARBA" id="ARBA00022519"/>
    </source>
</evidence>
<keyword evidence="2" id="KW-1003">Cell membrane</keyword>
<evidence type="ECO:0000256" key="12">
    <source>
        <dbReference type="SAM" id="Coils"/>
    </source>
</evidence>
<keyword evidence="12" id="KW-0175">Coiled coil</keyword>
<dbReference type="InterPro" id="IPR052029">
    <property type="entry name" value="PpiD_chaperone"/>
</dbReference>
<evidence type="ECO:0000256" key="1">
    <source>
        <dbReference type="ARBA" id="ARBA00004382"/>
    </source>
</evidence>
<dbReference type="GO" id="GO:0005886">
    <property type="term" value="C:plasma membrane"/>
    <property type="evidence" value="ECO:0007669"/>
    <property type="project" value="UniProtKB-SubCell"/>
</dbReference>
<organism evidence="15 16">
    <name type="scientific">Idiomarina aquatica</name>
    <dbReference type="NCBI Taxonomy" id="1327752"/>
    <lineage>
        <taxon>Bacteria</taxon>
        <taxon>Pseudomonadati</taxon>
        <taxon>Pseudomonadota</taxon>
        <taxon>Gammaproteobacteria</taxon>
        <taxon>Alteromonadales</taxon>
        <taxon>Idiomarinaceae</taxon>
        <taxon>Idiomarina</taxon>
    </lineage>
</organism>
<gene>
    <name evidence="15" type="ORF">CWE23_02220</name>
</gene>
<evidence type="ECO:0000256" key="2">
    <source>
        <dbReference type="ARBA" id="ARBA00022475"/>
    </source>
</evidence>
<dbReference type="AlphaFoldDB" id="A0AA94EFH5"/>
<evidence type="ECO:0000256" key="10">
    <source>
        <dbReference type="ARBA" id="ARBA00042775"/>
    </source>
</evidence>
<dbReference type="SUPFAM" id="SSF54534">
    <property type="entry name" value="FKBP-like"/>
    <property type="match status" value="1"/>
</dbReference>
<dbReference type="InterPro" id="IPR046357">
    <property type="entry name" value="PPIase_dom_sf"/>
</dbReference>
<dbReference type="GO" id="GO:0003755">
    <property type="term" value="F:peptidyl-prolyl cis-trans isomerase activity"/>
    <property type="evidence" value="ECO:0007669"/>
    <property type="project" value="UniProtKB-KW"/>
</dbReference>
<comment type="caution">
    <text evidence="15">The sequence shown here is derived from an EMBL/GenBank/DDBJ whole genome shotgun (WGS) entry which is preliminary data.</text>
</comment>
<evidence type="ECO:0000313" key="15">
    <source>
        <dbReference type="EMBL" id="RUO44871.1"/>
    </source>
</evidence>
<dbReference type="InterPro" id="IPR027304">
    <property type="entry name" value="Trigger_fact/SurA_dom_sf"/>
</dbReference>
<dbReference type="EMBL" id="PIPS01000001">
    <property type="protein sequence ID" value="RUO44871.1"/>
    <property type="molecule type" value="Genomic_DNA"/>
</dbReference>
<evidence type="ECO:0000313" key="16">
    <source>
        <dbReference type="Proteomes" id="UP000286680"/>
    </source>
</evidence>
<protein>
    <recommendedName>
        <fullName evidence="9">Periplasmic chaperone PpiD</fullName>
    </recommendedName>
    <alternativeName>
        <fullName evidence="10">Periplasmic folding chaperone</fullName>
    </alternativeName>
</protein>
<keyword evidence="4 13" id="KW-0812">Transmembrane</keyword>
<evidence type="ECO:0000256" key="4">
    <source>
        <dbReference type="ARBA" id="ARBA00022692"/>
    </source>
</evidence>
<comment type="similarity">
    <text evidence="8">Belongs to the PpiD chaperone family.</text>
</comment>
<keyword evidence="6 13" id="KW-0472">Membrane</keyword>
<dbReference type="Gene3D" id="1.10.4030.10">
    <property type="entry name" value="Porin chaperone SurA, peptide-binding domain"/>
    <property type="match status" value="1"/>
</dbReference>